<dbReference type="RefSeq" id="WP_109276640.1">
    <property type="nucleotide sequence ID" value="NZ_QFKX01000006.1"/>
</dbReference>
<organism evidence="2 3">
    <name type="scientific">Brachybacterium endophyticum</name>
    <dbReference type="NCBI Taxonomy" id="2182385"/>
    <lineage>
        <taxon>Bacteria</taxon>
        <taxon>Bacillati</taxon>
        <taxon>Actinomycetota</taxon>
        <taxon>Actinomycetes</taxon>
        <taxon>Micrococcales</taxon>
        <taxon>Dermabacteraceae</taxon>
        <taxon>Brachybacterium</taxon>
    </lineage>
</organism>
<dbReference type="InterPro" id="IPR039422">
    <property type="entry name" value="MarR/SlyA-like"/>
</dbReference>
<evidence type="ECO:0000313" key="2">
    <source>
        <dbReference type="EMBL" id="PWH05178.1"/>
    </source>
</evidence>
<proteinExistence type="predicted"/>
<sequence>MSTNTDHRLFELADRVLAIGRHLRALQESETQTCTTVESAVIRHITQNPGASPHEIAKATVLHSSNVARTLRALEEKGMVYREKHETDARRTRLFPTERAGQDLEDLHGVWRTALADIIEEPEVLDALTSSLARLEEGVAARRAARADR</sequence>
<dbReference type="SUPFAM" id="SSF46785">
    <property type="entry name" value="Winged helix' DNA-binding domain"/>
    <property type="match status" value="1"/>
</dbReference>
<gene>
    <name evidence="2" type="ORF">DEO23_13945</name>
</gene>
<dbReference type="SMART" id="SM00347">
    <property type="entry name" value="HTH_MARR"/>
    <property type="match status" value="1"/>
</dbReference>
<dbReference type="InterPro" id="IPR036390">
    <property type="entry name" value="WH_DNA-bd_sf"/>
</dbReference>
<evidence type="ECO:0000313" key="3">
    <source>
        <dbReference type="Proteomes" id="UP000245590"/>
    </source>
</evidence>
<dbReference type="OrthoDB" id="5506299at2"/>
<dbReference type="Pfam" id="PF01047">
    <property type="entry name" value="MarR"/>
    <property type="match status" value="1"/>
</dbReference>
<reference evidence="2 3" key="1">
    <citation type="submission" date="2018-05" db="EMBL/GenBank/DDBJ databases">
        <title>Brachybacterium sp. M1HQ-2T, whole genome shotgun sequence.</title>
        <authorList>
            <person name="Tuo L."/>
        </authorList>
    </citation>
    <scope>NUCLEOTIDE SEQUENCE [LARGE SCALE GENOMIC DNA]</scope>
    <source>
        <strain evidence="2 3">M1HQ-2</strain>
    </source>
</reference>
<dbReference type="EMBL" id="QFKX01000006">
    <property type="protein sequence ID" value="PWH05178.1"/>
    <property type="molecule type" value="Genomic_DNA"/>
</dbReference>
<dbReference type="GO" id="GO:0003700">
    <property type="term" value="F:DNA-binding transcription factor activity"/>
    <property type="evidence" value="ECO:0007669"/>
    <property type="project" value="InterPro"/>
</dbReference>
<keyword evidence="3" id="KW-1185">Reference proteome</keyword>
<protein>
    <submittedName>
        <fullName evidence="2">MarR family transcriptional regulator</fullName>
    </submittedName>
</protein>
<evidence type="ECO:0000259" key="1">
    <source>
        <dbReference type="PROSITE" id="PS50995"/>
    </source>
</evidence>
<dbReference type="InterPro" id="IPR000835">
    <property type="entry name" value="HTH_MarR-typ"/>
</dbReference>
<name>A0A2U2RH50_9MICO</name>
<dbReference type="PANTHER" id="PTHR33164">
    <property type="entry name" value="TRANSCRIPTIONAL REGULATOR, MARR FAMILY"/>
    <property type="match status" value="1"/>
</dbReference>
<comment type="caution">
    <text evidence="2">The sequence shown here is derived from an EMBL/GenBank/DDBJ whole genome shotgun (WGS) entry which is preliminary data.</text>
</comment>
<dbReference type="InterPro" id="IPR036388">
    <property type="entry name" value="WH-like_DNA-bd_sf"/>
</dbReference>
<dbReference type="AlphaFoldDB" id="A0A2U2RH50"/>
<accession>A0A2U2RH50</accession>
<dbReference type="Proteomes" id="UP000245590">
    <property type="component" value="Unassembled WGS sequence"/>
</dbReference>
<dbReference type="Gene3D" id="1.10.10.10">
    <property type="entry name" value="Winged helix-like DNA-binding domain superfamily/Winged helix DNA-binding domain"/>
    <property type="match status" value="1"/>
</dbReference>
<dbReference type="PROSITE" id="PS50995">
    <property type="entry name" value="HTH_MARR_2"/>
    <property type="match status" value="1"/>
</dbReference>
<dbReference type="PANTHER" id="PTHR33164:SF43">
    <property type="entry name" value="HTH-TYPE TRANSCRIPTIONAL REPRESSOR YETL"/>
    <property type="match status" value="1"/>
</dbReference>
<dbReference type="GO" id="GO:0006950">
    <property type="term" value="P:response to stress"/>
    <property type="evidence" value="ECO:0007669"/>
    <property type="project" value="TreeGrafter"/>
</dbReference>
<feature type="domain" description="HTH marR-type" evidence="1">
    <location>
        <begin position="6"/>
        <end position="137"/>
    </location>
</feature>